<keyword evidence="3" id="KW-1185">Reference proteome</keyword>
<dbReference type="InterPro" id="IPR052158">
    <property type="entry name" value="INH-QAR"/>
</dbReference>
<dbReference type="EMBL" id="VIGI01000002">
    <property type="protein sequence ID" value="KAB8303354.1"/>
    <property type="molecule type" value="Genomic_DNA"/>
</dbReference>
<dbReference type="Gene3D" id="3.40.50.880">
    <property type="match status" value="1"/>
</dbReference>
<dbReference type="AlphaFoldDB" id="A0A5N6KHU8"/>
<accession>A0A5N6KHU8</accession>
<gene>
    <name evidence="2" type="ORF">EYC80_004786</name>
</gene>
<protein>
    <recommendedName>
        <fullName evidence="4">DJ-1/PfpI domain-containing protein</fullName>
    </recommendedName>
</protein>
<comment type="caution">
    <text evidence="2">The sequence shown here is derived from an EMBL/GenBank/DDBJ whole genome shotgun (WGS) entry which is preliminary data.</text>
</comment>
<evidence type="ECO:0008006" key="4">
    <source>
        <dbReference type="Google" id="ProtNLM"/>
    </source>
</evidence>
<evidence type="ECO:0000313" key="2">
    <source>
        <dbReference type="EMBL" id="KAB8303354.1"/>
    </source>
</evidence>
<dbReference type="PANTHER" id="PTHR43130">
    <property type="entry name" value="ARAC-FAMILY TRANSCRIPTIONAL REGULATOR"/>
    <property type="match status" value="1"/>
</dbReference>
<dbReference type="Proteomes" id="UP000326757">
    <property type="component" value="Unassembled WGS sequence"/>
</dbReference>
<reference evidence="2 3" key="1">
    <citation type="submission" date="2019-06" db="EMBL/GenBank/DDBJ databases">
        <title>Genome Sequence of the Brown Rot Fungal Pathogen Monilinia laxa.</title>
        <authorList>
            <person name="De Miccolis Angelini R.M."/>
            <person name="Landi L."/>
            <person name="Abate D."/>
            <person name="Pollastro S."/>
            <person name="Romanazzi G."/>
            <person name="Faretra F."/>
        </authorList>
    </citation>
    <scope>NUCLEOTIDE SEQUENCE [LARGE SCALE GENOMIC DNA]</scope>
    <source>
        <strain evidence="2 3">Mlax316</strain>
    </source>
</reference>
<sequence length="263" mass="29012">MYIKPLVNPSVVDRSNPISSHNTRNNHESPKRLRISVFIPNGCQLLDMSGIDSFFMISPSYLTACGLPAPLIAVGIPSMIYYISIPSIGSEVELTANVFLRVSRTIKDEEVQPGMLDIIMVPRPDPSTVSCQDTRLFLKSHAEWRESNGEKTDILSVCTEIFLVAQSGILKELNASGPRALVPSLKKEFPDTKWVDDRRWVVDGNIWSCGGITNGLEMVAAYMRQKFPGPAAEAVIAMADVGEKGVLIVRGKREKHFGGYGKF</sequence>
<dbReference type="InterPro" id="IPR029062">
    <property type="entry name" value="Class_I_gatase-like"/>
</dbReference>
<evidence type="ECO:0000256" key="1">
    <source>
        <dbReference type="SAM" id="MobiDB-lite"/>
    </source>
</evidence>
<dbReference type="OrthoDB" id="543156at2759"/>
<organism evidence="2 3">
    <name type="scientific">Monilinia laxa</name>
    <name type="common">Brown rot fungus</name>
    <name type="synonym">Sclerotinia laxa</name>
    <dbReference type="NCBI Taxonomy" id="61186"/>
    <lineage>
        <taxon>Eukaryota</taxon>
        <taxon>Fungi</taxon>
        <taxon>Dikarya</taxon>
        <taxon>Ascomycota</taxon>
        <taxon>Pezizomycotina</taxon>
        <taxon>Leotiomycetes</taxon>
        <taxon>Helotiales</taxon>
        <taxon>Sclerotiniaceae</taxon>
        <taxon>Monilinia</taxon>
    </lineage>
</organism>
<evidence type="ECO:0000313" key="3">
    <source>
        <dbReference type="Proteomes" id="UP000326757"/>
    </source>
</evidence>
<dbReference type="PANTHER" id="PTHR43130:SF7">
    <property type="entry name" value="DJ-1_PFPI DOMAIN-CONTAINING PROTEIN"/>
    <property type="match status" value="1"/>
</dbReference>
<feature type="region of interest" description="Disordered" evidence="1">
    <location>
        <begin position="1"/>
        <end position="27"/>
    </location>
</feature>
<dbReference type="SUPFAM" id="SSF52317">
    <property type="entry name" value="Class I glutamine amidotransferase-like"/>
    <property type="match status" value="1"/>
</dbReference>
<name>A0A5N6KHU8_MONLA</name>
<proteinExistence type="predicted"/>